<evidence type="ECO:0000313" key="4">
    <source>
        <dbReference type="Proteomes" id="UP000663760"/>
    </source>
</evidence>
<feature type="region of interest" description="Disordered" evidence="1">
    <location>
        <begin position="1"/>
        <end position="55"/>
    </location>
</feature>
<dbReference type="PROSITE" id="PS50030">
    <property type="entry name" value="UBA"/>
    <property type="match status" value="1"/>
</dbReference>
<feature type="compositionally biased region" description="Basic and acidic residues" evidence="1">
    <location>
        <begin position="8"/>
        <end position="22"/>
    </location>
</feature>
<feature type="compositionally biased region" description="Polar residues" evidence="1">
    <location>
        <begin position="94"/>
        <end position="103"/>
    </location>
</feature>
<dbReference type="PANTHER" id="PTHR35294">
    <property type="entry name" value="UBIQUITIN-ASSOCIATED/TRANSLATION ELONGATION FACTOR EF1B PROTEIN"/>
    <property type="match status" value="1"/>
</dbReference>
<dbReference type="AlphaFoldDB" id="A0A7I8KND1"/>
<dbReference type="PANTHER" id="PTHR35294:SF1">
    <property type="entry name" value="OS05G0409000 PROTEIN"/>
    <property type="match status" value="1"/>
</dbReference>
<feature type="region of interest" description="Disordered" evidence="1">
    <location>
        <begin position="265"/>
        <end position="390"/>
    </location>
</feature>
<accession>A0A7I8KND1</accession>
<feature type="region of interest" description="Disordered" evidence="1">
    <location>
        <begin position="69"/>
        <end position="150"/>
    </location>
</feature>
<sequence length="652" mass="68623">MSPATKSKPKEKSSSKLPKEQSPKPSLKPSTAPVSGGASILGGAYNPLSGTFHSMETVPSSAIPLAPQVNSRFQSIDDSDDHSGGSSGLREYDSVSNESCSGDSSEDPKEKPGSMSKSHQEAVPGSDMEKREKIRQKNERKHQRQRQRRAEELFSRCTSFLMSRKLDILAQQLVAMGLPYEQATRALIVTGGQVEEAVAWLFEAGEGEEKASGSDGDDRPRIDIDDELARMATMEAEFKCSKQEIHKAVVACGGDLEKAAEVLKAQKHDPPSPPASPPSKEEGPSSQSATCHGVIRSPPPSQSSAPRSQVKPLIPMASQHQQQQQQQRRQEASKGVISLSSRDRILPTPPGVPPKAERPKAQAPTPPAQKRLLPTACLPGPSSPPLLPTRLGALPAAAEARGGTTAASDVVSGFGVKTSLPAAATRETVVVMQRPQSYAKENLLPPSSGVIHGGSPAVTSGWLTTGIVNVEAMKAPTPPNQGHHRHPLPNTTDAATTGRSFAGYTQPPPSSLLTMPSSLGLFTGWGSSGLPGGSSSSVNWSSSGGSMMTCDYNYVDWSPNSAATSWQPFPAVGRATIQDIGGWTMRAAAVAAAAAAAAEQHGPVRAAVMCERGFPVDLSTRASAADGTREWTNAFAGGDMFSLSRKVVMSSP</sequence>
<feature type="domain" description="UBA" evidence="2">
    <location>
        <begin position="161"/>
        <end position="204"/>
    </location>
</feature>
<feature type="region of interest" description="Disordered" evidence="1">
    <location>
        <begin position="477"/>
        <end position="503"/>
    </location>
</feature>
<feature type="compositionally biased region" description="Basic residues" evidence="1">
    <location>
        <begin position="138"/>
        <end position="147"/>
    </location>
</feature>
<dbReference type="SUPFAM" id="SSF46934">
    <property type="entry name" value="UBA-like"/>
    <property type="match status" value="1"/>
</dbReference>
<gene>
    <name evidence="3" type="ORF">SI8410_06009239</name>
</gene>
<protein>
    <recommendedName>
        <fullName evidence="2">UBA domain-containing protein</fullName>
    </recommendedName>
</protein>
<feature type="compositionally biased region" description="Basic and acidic residues" evidence="1">
    <location>
        <begin position="127"/>
        <end position="137"/>
    </location>
</feature>
<dbReference type="Gene3D" id="1.10.8.10">
    <property type="entry name" value="DNA helicase RuvA subunit, C-terminal domain"/>
    <property type="match status" value="1"/>
</dbReference>
<dbReference type="Proteomes" id="UP000663760">
    <property type="component" value="Chromosome 6"/>
</dbReference>
<dbReference type="OrthoDB" id="515654at2759"/>
<dbReference type="EMBL" id="LR746269">
    <property type="protein sequence ID" value="CAA7398574.1"/>
    <property type="molecule type" value="Genomic_DNA"/>
</dbReference>
<proteinExistence type="predicted"/>
<feature type="compositionally biased region" description="Polar residues" evidence="1">
    <location>
        <begin position="489"/>
        <end position="499"/>
    </location>
</feature>
<dbReference type="InterPro" id="IPR009060">
    <property type="entry name" value="UBA-like_sf"/>
</dbReference>
<evidence type="ECO:0000256" key="1">
    <source>
        <dbReference type="SAM" id="MobiDB-lite"/>
    </source>
</evidence>
<dbReference type="InterPro" id="IPR015940">
    <property type="entry name" value="UBA"/>
</dbReference>
<organism evidence="3 4">
    <name type="scientific">Spirodela intermedia</name>
    <name type="common">Intermediate duckweed</name>
    <dbReference type="NCBI Taxonomy" id="51605"/>
    <lineage>
        <taxon>Eukaryota</taxon>
        <taxon>Viridiplantae</taxon>
        <taxon>Streptophyta</taxon>
        <taxon>Embryophyta</taxon>
        <taxon>Tracheophyta</taxon>
        <taxon>Spermatophyta</taxon>
        <taxon>Magnoliopsida</taxon>
        <taxon>Liliopsida</taxon>
        <taxon>Araceae</taxon>
        <taxon>Lemnoideae</taxon>
        <taxon>Spirodela</taxon>
    </lineage>
</organism>
<name>A0A7I8KND1_SPIIN</name>
<evidence type="ECO:0000313" key="3">
    <source>
        <dbReference type="EMBL" id="CAA7398574.1"/>
    </source>
</evidence>
<dbReference type="Pfam" id="PF22562">
    <property type="entry name" value="UBA_7"/>
    <property type="match status" value="1"/>
</dbReference>
<evidence type="ECO:0000259" key="2">
    <source>
        <dbReference type="PROSITE" id="PS50030"/>
    </source>
</evidence>
<reference evidence="3" key="1">
    <citation type="submission" date="2020-02" db="EMBL/GenBank/DDBJ databases">
        <authorList>
            <person name="Scholz U."/>
            <person name="Mascher M."/>
            <person name="Fiebig A."/>
        </authorList>
    </citation>
    <scope>NUCLEOTIDE SEQUENCE</scope>
</reference>
<keyword evidence="4" id="KW-1185">Reference proteome</keyword>
<dbReference type="SMART" id="SM00165">
    <property type="entry name" value="UBA"/>
    <property type="match status" value="2"/>
</dbReference>